<dbReference type="RefSeq" id="WP_106301808.1">
    <property type="nucleotide sequence ID" value="NZ_PVWO01000055.1"/>
</dbReference>
<gene>
    <name evidence="1" type="ORF">C7B77_06615</name>
</gene>
<evidence type="ECO:0000313" key="2">
    <source>
        <dbReference type="Proteomes" id="UP000238937"/>
    </source>
</evidence>
<accession>A0A2T1GJQ1</accession>
<protein>
    <submittedName>
        <fullName evidence="1">Uncharacterized protein</fullName>
    </submittedName>
</protein>
<reference evidence="1 2" key="1">
    <citation type="submission" date="2018-03" db="EMBL/GenBank/DDBJ databases">
        <title>The ancient ancestry and fast evolution of plastids.</title>
        <authorList>
            <person name="Moore K.R."/>
            <person name="Magnabosco C."/>
            <person name="Momper L."/>
            <person name="Gold D.A."/>
            <person name="Bosak T."/>
            <person name="Fournier G.P."/>
        </authorList>
    </citation>
    <scope>NUCLEOTIDE SEQUENCE [LARGE SCALE GENOMIC DNA]</scope>
    <source>
        <strain evidence="1 2">CCALA 037</strain>
    </source>
</reference>
<name>A0A2T1GJQ1_9CYAN</name>
<proteinExistence type="predicted"/>
<keyword evidence="2" id="KW-1185">Reference proteome</keyword>
<dbReference type="Proteomes" id="UP000238937">
    <property type="component" value="Unassembled WGS sequence"/>
</dbReference>
<dbReference type="EMBL" id="PVWO01000055">
    <property type="protein sequence ID" value="PSB57932.1"/>
    <property type="molecule type" value="Genomic_DNA"/>
</dbReference>
<dbReference type="AlphaFoldDB" id="A0A2T1GJQ1"/>
<sequence length="114" mass="12954">MAKLSPETAQTIWDLQHQLLEIIDTARTLELSLFDAFGETEDTIPVLDELQSIAQQAIERFSLFSNLQIRVANTQPPIPPDIIGIVDRSIQTTQQKNPALNRSIQEITQEWRLS</sequence>
<evidence type="ECO:0000313" key="1">
    <source>
        <dbReference type="EMBL" id="PSB57932.1"/>
    </source>
</evidence>
<comment type="caution">
    <text evidence="1">The sequence shown here is derived from an EMBL/GenBank/DDBJ whole genome shotgun (WGS) entry which is preliminary data.</text>
</comment>
<dbReference type="OrthoDB" id="518122at2"/>
<organism evidence="1 2">
    <name type="scientific">Chamaesiphon polymorphus CCALA 037</name>
    <dbReference type="NCBI Taxonomy" id="2107692"/>
    <lineage>
        <taxon>Bacteria</taxon>
        <taxon>Bacillati</taxon>
        <taxon>Cyanobacteriota</taxon>
        <taxon>Cyanophyceae</taxon>
        <taxon>Gomontiellales</taxon>
        <taxon>Chamaesiphonaceae</taxon>
        <taxon>Chamaesiphon</taxon>
    </lineage>
</organism>